<dbReference type="WBParaSite" id="nRc.2.0.1.t42112-RA">
    <property type="protein sequence ID" value="nRc.2.0.1.t42112-RA"/>
    <property type="gene ID" value="nRc.2.0.1.g42112"/>
</dbReference>
<protein>
    <submittedName>
        <fullName evidence="3">Uncharacterized protein</fullName>
    </submittedName>
</protein>
<name>A0A915KVD9_ROMCU</name>
<evidence type="ECO:0000313" key="2">
    <source>
        <dbReference type="Proteomes" id="UP000887565"/>
    </source>
</evidence>
<dbReference type="Proteomes" id="UP000887565">
    <property type="component" value="Unplaced"/>
</dbReference>
<dbReference type="AlphaFoldDB" id="A0A915KVD9"/>
<sequence>RILLILIQSLKLFTYFDGFIFFGLCIDYITNPTADKEWKKWDHRLLPSKVAAAAVAAQTRPTATIQWTTMQPEDVSIPTRRTFPPPPRNYQGAPEERQLQLQPQKQLLQQNETLCEQLPCAGDRGREMEASVE</sequence>
<reference evidence="3" key="1">
    <citation type="submission" date="2022-11" db="UniProtKB">
        <authorList>
            <consortium name="WormBaseParasite"/>
        </authorList>
    </citation>
    <scope>IDENTIFICATION</scope>
</reference>
<evidence type="ECO:0000256" key="1">
    <source>
        <dbReference type="SAM" id="MobiDB-lite"/>
    </source>
</evidence>
<keyword evidence="2" id="KW-1185">Reference proteome</keyword>
<proteinExistence type="predicted"/>
<organism evidence="2 3">
    <name type="scientific">Romanomermis culicivorax</name>
    <name type="common">Nematode worm</name>
    <dbReference type="NCBI Taxonomy" id="13658"/>
    <lineage>
        <taxon>Eukaryota</taxon>
        <taxon>Metazoa</taxon>
        <taxon>Ecdysozoa</taxon>
        <taxon>Nematoda</taxon>
        <taxon>Enoplea</taxon>
        <taxon>Dorylaimia</taxon>
        <taxon>Mermithida</taxon>
        <taxon>Mermithoidea</taxon>
        <taxon>Mermithidae</taxon>
        <taxon>Romanomermis</taxon>
    </lineage>
</organism>
<evidence type="ECO:0000313" key="3">
    <source>
        <dbReference type="WBParaSite" id="nRc.2.0.1.t42112-RA"/>
    </source>
</evidence>
<feature type="region of interest" description="Disordered" evidence="1">
    <location>
        <begin position="67"/>
        <end position="98"/>
    </location>
</feature>
<accession>A0A915KVD9</accession>